<dbReference type="Gene3D" id="3.40.50.2000">
    <property type="entry name" value="Glycogen Phosphorylase B"/>
    <property type="match status" value="2"/>
</dbReference>
<dbReference type="EC" id="2.4.1.-" evidence="5"/>
<dbReference type="SUPFAM" id="SSF53756">
    <property type="entry name" value="UDP-Glycosyltransferase/glycogen phosphorylase"/>
    <property type="match status" value="1"/>
</dbReference>
<dbReference type="EMBL" id="CM018041">
    <property type="protein sequence ID" value="KAA8533662.1"/>
    <property type="molecule type" value="Genomic_DNA"/>
</dbReference>
<proteinExistence type="inferred from homology"/>
<evidence type="ECO:0000256" key="4">
    <source>
        <dbReference type="RuleBase" id="RU003718"/>
    </source>
</evidence>
<evidence type="ECO:0000313" key="7">
    <source>
        <dbReference type="Proteomes" id="UP000325577"/>
    </source>
</evidence>
<accession>A0A5J5AV82</accession>
<keyword evidence="2 4" id="KW-0328">Glycosyltransferase</keyword>
<comment type="similarity">
    <text evidence="1 4">Belongs to the UDP-glycosyltransferase family.</text>
</comment>
<dbReference type="OrthoDB" id="5835829at2759"/>
<dbReference type="PROSITE" id="PS00375">
    <property type="entry name" value="UDPGT"/>
    <property type="match status" value="1"/>
</dbReference>
<keyword evidence="3 4" id="KW-0808">Transferase</keyword>
<keyword evidence="7" id="KW-1185">Reference proteome</keyword>
<dbReference type="PANTHER" id="PTHR48048">
    <property type="entry name" value="GLYCOSYLTRANSFERASE"/>
    <property type="match status" value="1"/>
</dbReference>
<name>A0A5J5AV82_9ASTE</name>
<evidence type="ECO:0000256" key="2">
    <source>
        <dbReference type="ARBA" id="ARBA00022676"/>
    </source>
</evidence>
<dbReference type="PANTHER" id="PTHR48048:SF70">
    <property type="entry name" value="ISOFLAVONE 7-O-GLUCOSYLTRANSFERASE"/>
    <property type="match status" value="1"/>
</dbReference>
<dbReference type="InterPro" id="IPR002213">
    <property type="entry name" value="UDP_glucos_trans"/>
</dbReference>
<dbReference type="InterPro" id="IPR050481">
    <property type="entry name" value="UDP-glycosyltransf_plant"/>
</dbReference>
<dbReference type="AlphaFoldDB" id="A0A5J5AV82"/>
<gene>
    <name evidence="6" type="ORF">F0562_031179</name>
</gene>
<dbReference type="GO" id="GO:0035251">
    <property type="term" value="F:UDP-glucosyltransferase activity"/>
    <property type="evidence" value="ECO:0007669"/>
    <property type="project" value="InterPro"/>
</dbReference>
<protein>
    <recommendedName>
        <fullName evidence="5">Glycosyltransferase</fullName>
        <ecNumber evidence="5">2.4.1.-</ecNumber>
    </recommendedName>
</protein>
<dbReference type="InterPro" id="IPR035595">
    <property type="entry name" value="UDP_glycos_trans_CS"/>
</dbReference>
<dbReference type="Proteomes" id="UP000325577">
    <property type="component" value="Linkage Group LG18"/>
</dbReference>
<organism evidence="6 7">
    <name type="scientific">Nyssa sinensis</name>
    <dbReference type="NCBI Taxonomy" id="561372"/>
    <lineage>
        <taxon>Eukaryota</taxon>
        <taxon>Viridiplantae</taxon>
        <taxon>Streptophyta</taxon>
        <taxon>Embryophyta</taxon>
        <taxon>Tracheophyta</taxon>
        <taxon>Spermatophyta</taxon>
        <taxon>Magnoliopsida</taxon>
        <taxon>eudicotyledons</taxon>
        <taxon>Gunneridae</taxon>
        <taxon>Pentapetalae</taxon>
        <taxon>asterids</taxon>
        <taxon>Cornales</taxon>
        <taxon>Nyssaceae</taxon>
        <taxon>Nyssa</taxon>
    </lineage>
</organism>
<sequence>MEDVIVLYPSPGIGHLVSMVELGKFLLNHNPSFSIIILVTKAPYNTGSTAPYISSVSATTSSITFHHLPTVPLPSNSSRNFIDLSFEIPRLNNANVHQVLQFISKKSRLKAFIMDFFCNAAFEVSTSLNIPTFYFYTSGANCLAIFLHLPALHEKTTKSIKDLNTCLEFPGVPPINTRDMPETLFDRNSMAYKNFINTANQMAKSSGIIANTFSSFEPRAIKAIANGVCIPNAPTPPVFYVGPLIASNHQTGGGRDEHECLTWLNSQPSGSVVFLSFGSMGLFKAEQLIEMAIGLENSGHRFLWVVRSPPGDDETKHFLATPEPDLNALLPKGFLDRTKDKGLVVKSWAPQLAVLNHESVGGFVTHCGWNSTLEAVCAGVPMVAWPLYAEQRLNRVFLVEEMKVALKLNELNDGSVIAAEFRGASERVDGLGKREGGERESYGIERWWQGRNRRGWLVKSCTGQLGPVVETRMK</sequence>
<dbReference type="CDD" id="cd03784">
    <property type="entry name" value="GT1_Gtf-like"/>
    <property type="match status" value="1"/>
</dbReference>
<evidence type="ECO:0000256" key="1">
    <source>
        <dbReference type="ARBA" id="ARBA00009995"/>
    </source>
</evidence>
<evidence type="ECO:0000256" key="3">
    <source>
        <dbReference type="ARBA" id="ARBA00022679"/>
    </source>
</evidence>
<dbReference type="FunFam" id="3.40.50.2000:FF:000020">
    <property type="entry name" value="Glycosyltransferase"/>
    <property type="match status" value="1"/>
</dbReference>
<evidence type="ECO:0000256" key="5">
    <source>
        <dbReference type="RuleBase" id="RU362057"/>
    </source>
</evidence>
<dbReference type="FunFam" id="3.40.50.2000:FF:000095">
    <property type="entry name" value="Glycosyltransferase"/>
    <property type="match status" value="1"/>
</dbReference>
<dbReference type="Pfam" id="PF00201">
    <property type="entry name" value="UDPGT"/>
    <property type="match status" value="1"/>
</dbReference>
<evidence type="ECO:0000313" key="6">
    <source>
        <dbReference type="EMBL" id="KAA8533662.1"/>
    </source>
</evidence>
<reference evidence="6 7" key="1">
    <citation type="submission" date="2019-09" db="EMBL/GenBank/DDBJ databases">
        <title>A chromosome-level genome assembly of the Chinese tupelo Nyssa sinensis.</title>
        <authorList>
            <person name="Yang X."/>
            <person name="Kang M."/>
            <person name="Yang Y."/>
            <person name="Xiong H."/>
            <person name="Wang M."/>
            <person name="Zhang Z."/>
            <person name="Wang Z."/>
            <person name="Wu H."/>
            <person name="Ma T."/>
            <person name="Liu J."/>
            <person name="Xi Z."/>
        </authorList>
    </citation>
    <scope>NUCLEOTIDE SEQUENCE [LARGE SCALE GENOMIC DNA]</scope>
    <source>
        <strain evidence="6">J267</strain>
        <tissue evidence="6">Leaf</tissue>
    </source>
</reference>